<dbReference type="Pfam" id="PF01425">
    <property type="entry name" value="Amidase"/>
    <property type="match status" value="1"/>
</dbReference>
<dbReference type="EMBL" id="CP038151">
    <property type="protein sequence ID" value="QBR02661.1"/>
    <property type="molecule type" value="Genomic_DNA"/>
</dbReference>
<proteinExistence type="predicted"/>
<evidence type="ECO:0000313" key="3">
    <source>
        <dbReference type="Proteomes" id="UP000295727"/>
    </source>
</evidence>
<dbReference type="Gene3D" id="3.90.1300.10">
    <property type="entry name" value="Amidase signature (AS) domain"/>
    <property type="match status" value="1"/>
</dbReference>
<feature type="domain" description="Amidase" evidence="1">
    <location>
        <begin position="27"/>
        <end position="435"/>
    </location>
</feature>
<dbReference type="PANTHER" id="PTHR11895">
    <property type="entry name" value="TRANSAMIDASE"/>
    <property type="match status" value="1"/>
</dbReference>
<dbReference type="PANTHER" id="PTHR11895:SF172">
    <property type="entry name" value="GLUTAMYL-TRNA(GLN) AMIDOTRANSFERASE"/>
    <property type="match status" value="1"/>
</dbReference>
<evidence type="ECO:0000259" key="1">
    <source>
        <dbReference type="Pfam" id="PF01425"/>
    </source>
</evidence>
<dbReference type="InterPro" id="IPR000120">
    <property type="entry name" value="Amidase"/>
</dbReference>
<dbReference type="RefSeq" id="WP_134758181.1">
    <property type="nucleotide sequence ID" value="NZ_CP038151.1"/>
</dbReference>
<dbReference type="InterPro" id="IPR036928">
    <property type="entry name" value="AS_sf"/>
</dbReference>
<dbReference type="InterPro" id="IPR023631">
    <property type="entry name" value="Amidase_dom"/>
</dbReference>
<gene>
    <name evidence="2" type="ORF">E1956_36180</name>
</gene>
<evidence type="ECO:0000313" key="2">
    <source>
        <dbReference type="EMBL" id="QBR02661.1"/>
    </source>
</evidence>
<accession>A0A4P7D1Q4</accession>
<dbReference type="OrthoDB" id="8872210at2"/>
<keyword evidence="3" id="KW-1185">Reference proteome</keyword>
<organism evidence="2 3">
    <name type="scientific">Paraburkholderia pallida</name>
    <dbReference type="NCBI Taxonomy" id="2547399"/>
    <lineage>
        <taxon>Bacteria</taxon>
        <taxon>Pseudomonadati</taxon>
        <taxon>Pseudomonadota</taxon>
        <taxon>Betaproteobacteria</taxon>
        <taxon>Burkholderiales</taxon>
        <taxon>Burkholderiaceae</taxon>
        <taxon>Paraburkholderia</taxon>
    </lineage>
</organism>
<reference evidence="2 3" key="1">
    <citation type="submission" date="2019-03" db="EMBL/GenBank/DDBJ databases">
        <title>Paraburkholderia sp. 7MH5, isolated from subtropical forest soil.</title>
        <authorList>
            <person name="Gao Z.-H."/>
            <person name="Qiu L.-H."/>
        </authorList>
    </citation>
    <scope>NUCLEOTIDE SEQUENCE [LARGE SCALE GENOMIC DNA]</scope>
    <source>
        <strain evidence="2 3">7MH5</strain>
    </source>
</reference>
<dbReference type="KEGG" id="ppai:E1956_36180"/>
<sequence length="458" mass="47241">MNAVPLPRDARSLAHEVRAGRASAEALVRAALADIAARDAQHNAVSMIFEARALDDARRVDAAVRAGRDPGPLAGVPFLVKSNFDVAGYTTVAGSPARLALPPAQADATLVARLCAAGAVPLGATHMDELACGATGENPHFGAVRLPTDPTRMTGGSSSGSAAAVAAGYVALALGSDTNGSIRAPAALCGVWGVKPDNGRLAMQGCLPYATSLDVAGGFARSFGDLVALYEALLGAQGHAEAARVRAAISSQQPLRVAVLTGGFEQFADAHARRAVQRAAACFEHAEPEPVEEALLEDARAAALTVSNYELARAHRTLLNADPSHVSERLRARIVTGLSTNEAAYARALVQRATWCEHMSPLFARYDVLIAPATPCAAPRFADATVDVNGTALEPAKMLGRLTQPISFAALPVVSVPCHAPGELPSGMQLIGAPGTLAACFAAARRIAVQRGEDVDAI</sequence>
<dbReference type="Proteomes" id="UP000295727">
    <property type="component" value="Chromosome 4"/>
</dbReference>
<protein>
    <submittedName>
        <fullName evidence="2">Amidase</fullName>
    </submittedName>
</protein>
<name>A0A4P7D1Q4_9BURK</name>
<dbReference type="GO" id="GO:0003824">
    <property type="term" value="F:catalytic activity"/>
    <property type="evidence" value="ECO:0007669"/>
    <property type="project" value="InterPro"/>
</dbReference>
<dbReference type="AlphaFoldDB" id="A0A4P7D1Q4"/>
<dbReference type="SUPFAM" id="SSF75304">
    <property type="entry name" value="Amidase signature (AS) enzymes"/>
    <property type="match status" value="1"/>
</dbReference>